<feature type="transmembrane region" description="Helical" evidence="1">
    <location>
        <begin position="37"/>
        <end position="58"/>
    </location>
</feature>
<dbReference type="Proteomes" id="UP000832041">
    <property type="component" value="Chromosome"/>
</dbReference>
<sequence>MTTTTTARTTTPRVVSPGLGAAVLTEWTKLFSLRSTYVCVALAPLIGVGLSALVSLGAGAAGPEALPPGADPADQAAILAYLGPVFGVIALVVLAAQVSAGEYPDRIRLTLTLHPRRWRVLAAKTAVLSAVSLAVGLVTAFAAFLAAQAVLDSFGMPTVGLGDADRLRTTLLLGATFPVFPLLTLGLGFLLRGTAGAITASLSLMLLPPMFGGLLPPSVQEHVLRYLPASAWDNVTGVNQPQAPVHMDPWAAFAVVVCWLALSLGAALWVLHRRDP</sequence>
<keyword evidence="1" id="KW-1133">Transmembrane helix</keyword>
<gene>
    <name evidence="2" type="ORF">FOF52_04415</name>
</gene>
<keyword evidence="1" id="KW-0812">Transmembrane</keyword>
<feature type="transmembrane region" description="Helical" evidence="1">
    <location>
        <begin position="197"/>
        <end position="215"/>
    </location>
</feature>
<feature type="transmembrane region" description="Helical" evidence="1">
    <location>
        <begin position="171"/>
        <end position="190"/>
    </location>
</feature>
<protein>
    <submittedName>
        <fullName evidence="2">ABC transporter permease subunit</fullName>
    </submittedName>
</protein>
<keyword evidence="1" id="KW-0472">Membrane</keyword>
<organism evidence="2 3">
    <name type="scientific">Thermobifida alba</name>
    <name type="common">Thermomonospora alba</name>
    <dbReference type="NCBI Taxonomy" id="53522"/>
    <lineage>
        <taxon>Bacteria</taxon>
        <taxon>Bacillati</taxon>
        <taxon>Actinomycetota</taxon>
        <taxon>Actinomycetes</taxon>
        <taxon>Streptosporangiales</taxon>
        <taxon>Nocardiopsidaceae</taxon>
        <taxon>Thermobifida</taxon>
    </lineage>
</organism>
<feature type="transmembrane region" description="Helical" evidence="1">
    <location>
        <begin position="250"/>
        <end position="271"/>
    </location>
</feature>
<feature type="transmembrane region" description="Helical" evidence="1">
    <location>
        <begin position="78"/>
        <end position="100"/>
    </location>
</feature>
<evidence type="ECO:0000256" key="1">
    <source>
        <dbReference type="SAM" id="Phobius"/>
    </source>
</evidence>
<proteinExistence type="predicted"/>
<dbReference type="RefSeq" id="WP_248592554.1">
    <property type="nucleotide sequence ID" value="NZ_BAABEB010000012.1"/>
</dbReference>
<dbReference type="PANTHER" id="PTHR37305">
    <property type="entry name" value="INTEGRAL MEMBRANE PROTEIN-RELATED"/>
    <property type="match status" value="1"/>
</dbReference>
<accession>A0ABY4L038</accession>
<dbReference type="PANTHER" id="PTHR37305:SF1">
    <property type="entry name" value="MEMBRANE PROTEIN"/>
    <property type="match status" value="1"/>
</dbReference>
<evidence type="ECO:0000313" key="3">
    <source>
        <dbReference type="Proteomes" id="UP000832041"/>
    </source>
</evidence>
<keyword evidence="3" id="KW-1185">Reference proteome</keyword>
<reference evidence="2 3" key="1">
    <citation type="submission" date="2020-04" db="EMBL/GenBank/DDBJ databases">
        <title>Thermobifida alba genome sequencing and assembly.</title>
        <authorList>
            <person name="Luzics S."/>
            <person name="Horvath B."/>
            <person name="Nagy I."/>
            <person name="Toth A."/>
            <person name="Nagy I."/>
            <person name="Kukolya J."/>
        </authorList>
    </citation>
    <scope>NUCLEOTIDE SEQUENCE [LARGE SCALE GENOMIC DNA]</scope>
    <source>
        <strain evidence="2 3">DSM 43795</strain>
    </source>
</reference>
<evidence type="ECO:0000313" key="2">
    <source>
        <dbReference type="EMBL" id="UPT20301.1"/>
    </source>
</evidence>
<dbReference type="Pfam" id="PF12679">
    <property type="entry name" value="ABC2_membrane_2"/>
    <property type="match status" value="1"/>
</dbReference>
<dbReference type="EMBL" id="CP051627">
    <property type="protein sequence ID" value="UPT20301.1"/>
    <property type="molecule type" value="Genomic_DNA"/>
</dbReference>
<name>A0ABY4L038_THEAE</name>
<feature type="transmembrane region" description="Helical" evidence="1">
    <location>
        <begin position="121"/>
        <end position="151"/>
    </location>
</feature>